<dbReference type="SUPFAM" id="SSF53383">
    <property type="entry name" value="PLP-dependent transferases"/>
    <property type="match status" value="1"/>
</dbReference>
<keyword evidence="6 9" id="KW-0808">Transferase</keyword>
<comment type="cofactor">
    <cofactor evidence="1 9">
        <name>pyridoxal 5'-phosphate</name>
        <dbReference type="ChEBI" id="CHEBI:597326"/>
    </cofactor>
</comment>
<evidence type="ECO:0000256" key="1">
    <source>
        <dbReference type="ARBA" id="ARBA00001933"/>
    </source>
</evidence>
<dbReference type="InterPro" id="IPR005861">
    <property type="entry name" value="HisP_aminotrans"/>
</dbReference>
<dbReference type="PANTHER" id="PTHR43643:SF3">
    <property type="entry name" value="HISTIDINOL-PHOSPHATE AMINOTRANSFERASE"/>
    <property type="match status" value="1"/>
</dbReference>
<keyword evidence="9" id="KW-0368">Histidine biosynthesis</keyword>
<keyword evidence="7 9" id="KW-0663">Pyridoxal phosphate</keyword>
<dbReference type="GO" id="GO:0030170">
    <property type="term" value="F:pyridoxal phosphate binding"/>
    <property type="evidence" value="ECO:0007669"/>
    <property type="project" value="InterPro"/>
</dbReference>
<comment type="pathway">
    <text evidence="2 9">Amino-acid biosynthesis; L-histidine biosynthesis; L-histidine from 5-phospho-alpha-D-ribose 1-diphosphate: step 7/9.</text>
</comment>
<dbReference type="CDD" id="cd00609">
    <property type="entry name" value="AAT_like"/>
    <property type="match status" value="1"/>
</dbReference>
<evidence type="ECO:0000256" key="8">
    <source>
        <dbReference type="ARBA" id="ARBA00047481"/>
    </source>
</evidence>
<evidence type="ECO:0000259" key="10">
    <source>
        <dbReference type="Pfam" id="PF00155"/>
    </source>
</evidence>
<dbReference type="GO" id="GO:0004400">
    <property type="term" value="F:histidinol-phosphate transaminase activity"/>
    <property type="evidence" value="ECO:0007669"/>
    <property type="project" value="UniProtKB-UniRule"/>
</dbReference>
<dbReference type="Pfam" id="PF00155">
    <property type="entry name" value="Aminotran_1_2"/>
    <property type="match status" value="1"/>
</dbReference>
<comment type="subunit">
    <text evidence="4 9">Homodimer.</text>
</comment>
<dbReference type="Proteomes" id="UP000075787">
    <property type="component" value="Unassembled WGS sequence"/>
</dbReference>
<dbReference type="InterPro" id="IPR015421">
    <property type="entry name" value="PyrdxlP-dep_Trfase_major"/>
</dbReference>
<evidence type="ECO:0000256" key="6">
    <source>
        <dbReference type="ARBA" id="ARBA00022679"/>
    </source>
</evidence>
<dbReference type="EC" id="2.6.1.9" evidence="9"/>
<dbReference type="Gene3D" id="3.90.1150.10">
    <property type="entry name" value="Aspartate Aminotransferase, domain 1"/>
    <property type="match status" value="1"/>
</dbReference>
<dbReference type="UniPathway" id="UPA00031">
    <property type="reaction ID" value="UER00012"/>
</dbReference>
<evidence type="ECO:0000256" key="7">
    <source>
        <dbReference type="ARBA" id="ARBA00022898"/>
    </source>
</evidence>
<feature type="modified residue" description="N6-(pyridoxal phosphate)lysine" evidence="9">
    <location>
        <position position="220"/>
    </location>
</feature>
<comment type="caution">
    <text evidence="11">The sequence shown here is derived from an EMBL/GenBank/DDBJ whole genome shotgun (WGS) entry which is preliminary data.</text>
</comment>
<comment type="similarity">
    <text evidence="3 9">Belongs to the class-II pyridoxal-phosphate-dependent aminotransferase family. Histidinol-phosphate aminotransferase subfamily.</text>
</comment>
<dbReference type="OrthoDB" id="9809616at2"/>
<dbReference type="AlphaFoldDB" id="A0A162JLU5"/>
<feature type="domain" description="Aminotransferase class I/classII large" evidence="10">
    <location>
        <begin position="30"/>
        <end position="348"/>
    </location>
</feature>
<dbReference type="HAMAP" id="MF_01023">
    <property type="entry name" value="HisC_aminotrans_2"/>
    <property type="match status" value="1"/>
</dbReference>
<evidence type="ECO:0000256" key="9">
    <source>
        <dbReference type="HAMAP-Rule" id="MF_01023"/>
    </source>
</evidence>
<evidence type="ECO:0000256" key="5">
    <source>
        <dbReference type="ARBA" id="ARBA00022576"/>
    </source>
</evidence>
<dbReference type="Gene3D" id="3.40.640.10">
    <property type="entry name" value="Type I PLP-dependent aspartate aminotransferase-like (Major domain)"/>
    <property type="match status" value="1"/>
</dbReference>
<dbReference type="NCBIfam" id="TIGR01141">
    <property type="entry name" value="hisC"/>
    <property type="match status" value="1"/>
</dbReference>
<dbReference type="InterPro" id="IPR015424">
    <property type="entry name" value="PyrdxlP-dep_Trfase"/>
</dbReference>
<dbReference type="InterPro" id="IPR004839">
    <property type="entry name" value="Aminotransferase_I/II_large"/>
</dbReference>
<evidence type="ECO:0000256" key="4">
    <source>
        <dbReference type="ARBA" id="ARBA00011738"/>
    </source>
</evidence>
<comment type="catalytic activity">
    <reaction evidence="8 9">
        <text>L-histidinol phosphate + 2-oxoglutarate = 3-(imidazol-4-yl)-2-oxopropyl phosphate + L-glutamate</text>
        <dbReference type="Rhea" id="RHEA:23744"/>
        <dbReference type="ChEBI" id="CHEBI:16810"/>
        <dbReference type="ChEBI" id="CHEBI:29985"/>
        <dbReference type="ChEBI" id="CHEBI:57766"/>
        <dbReference type="ChEBI" id="CHEBI:57980"/>
        <dbReference type="EC" id="2.6.1.9"/>
    </reaction>
</comment>
<name>A0A162JLU5_9PROT</name>
<keyword evidence="9" id="KW-0028">Amino-acid biosynthesis</keyword>
<accession>A0A162JLU5</accession>
<reference evidence="11 12" key="1">
    <citation type="submission" date="2015-12" db="EMBL/GenBank/DDBJ databases">
        <title>Genome sequence of Tistrella mobilis MCCC 1A02139.</title>
        <authorList>
            <person name="Lu L."/>
            <person name="Lai Q."/>
            <person name="Shao Z."/>
            <person name="Qian P."/>
        </authorList>
    </citation>
    <scope>NUCLEOTIDE SEQUENCE [LARGE SCALE GENOMIC DNA]</scope>
    <source>
        <strain evidence="11 12">MCCC 1A02139</strain>
    </source>
</reference>
<evidence type="ECO:0000313" key="11">
    <source>
        <dbReference type="EMBL" id="KYO49451.1"/>
    </source>
</evidence>
<dbReference type="GeneID" id="97239957"/>
<dbReference type="EMBL" id="LPZR01000227">
    <property type="protein sequence ID" value="KYO49451.1"/>
    <property type="molecule type" value="Genomic_DNA"/>
</dbReference>
<organism evidence="11 12">
    <name type="scientific">Tistrella mobilis</name>
    <dbReference type="NCBI Taxonomy" id="171437"/>
    <lineage>
        <taxon>Bacteria</taxon>
        <taxon>Pseudomonadati</taxon>
        <taxon>Pseudomonadota</taxon>
        <taxon>Alphaproteobacteria</taxon>
        <taxon>Geminicoccales</taxon>
        <taxon>Geminicoccaceae</taxon>
        <taxon>Tistrella</taxon>
    </lineage>
</organism>
<proteinExistence type="inferred from homology"/>
<dbReference type="InterPro" id="IPR015422">
    <property type="entry name" value="PyrdxlP-dep_Trfase_small"/>
</dbReference>
<keyword evidence="5 9" id="KW-0032">Aminotransferase</keyword>
<dbReference type="InterPro" id="IPR050106">
    <property type="entry name" value="HistidinolP_aminotransfase"/>
</dbReference>
<evidence type="ECO:0000313" key="12">
    <source>
        <dbReference type="Proteomes" id="UP000075787"/>
    </source>
</evidence>
<dbReference type="GO" id="GO:0000105">
    <property type="term" value="P:L-histidine biosynthetic process"/>
    <property type="evidence" value="ECO:0007669"/>
    <property type="project" value="UniProtKB-UniRule"/>
</dbReference>
<evidence type="ECO:0000256" key="2">
    <source>
        <dbReference type="ARBA" id="ARBA00005011"/>
    </source>
</evidence>
<evidence type="ECO:0000256" key="3">
    <source>
        <dbReference type="ARBA" id="ARBA00007970"/>
    </source>
</evidence>
<gene>
    <name evidence="9" type="primary">hisC</name>
    <name evidence="11" type="ORF">AUP44_17450</name>
</gene>
<protein>
    <recommendedName>
        <fullName evidence="9">Histidinol-phosphate aminotransferase</fullName>
        <ecNumber evidence="9">2.6.1.9</ecNumber>
    </recommendedName>
    <alternativeName>
        <fullName evidence="9">Imidazole acetol-phosphate transaminase</fullName>
    </alternativeName>
</protein>
<dbReference type="RefSeq" id="WP_062770200.1">
    <property type="nucleotide sequence ID" value="NZ_CP121027.1"/>
</dbReference>
<sequence>MTALTPRPGIMDIKPYVGGKNSADGAVRSIKLASNENDLGPSPKAVEAYLSCASMLHRYPEGGADDLREAIAEVHGLDPARIVTGCGSDEVLTLLTRAYAGPEDHVLYSQYGFLMYPLNARGVGAQPVAAPEQALVADVDQLLAKVTPNTRIVFLANPNNPTGSLLPFPEVRRLHAGLPASTLLVLDAAYAEYVTDPDYSPGTELVDAADNVVMARTFSKIYGLAALRVGWAYCSPVVADVLNRIRNPFNVPLPAQIAAAAAVRDQEHVARVRDYTVAKRTWLAGELTALGLTVHPSHGNFLLVDFPAEGPNTAARVYEALMADGIILRAMASYGLPNALRITIGAADSLDIMLASLKNILGRNTD</sequence>
<dbReference type="PANTHER" id="PTHR43643">
    <property type="entry name" value="HISTIDINOL-PHOSPHATE AMINOTRANSFERASE 2"/>
    <property type="match status" value="1"/>
</dbReference>